<dbReference type="GO" id="GO:0003700">
    <property type="term" value="F:DNA-binding transcription factor activity"/>
    <property type="evidence" value="ECO:0007669"/>
    <property type="project" value="InterPro"/>
</dbReference>
<dbReference type="PRINTS" id="PR00032">
    <property type="entry name" value="HTHARAC"/>
</dbReference>
<dbReference type="Proteomes" id="UP000823902">
    <property type="component" value="Unassembled WGS sequence"/>
</dbReference>
<dbReference type="AlphaFoldDB" id="A0A9D2Q9U1"/>
<dbReference type="InterPro" id="IPR020449">
    <property type="entry name" value="Tscrpt_reg_AraC-type_HTH"/>
</dbReference>
<evidence type="ECO:0000256" key="3">
    <source>
        <dbReference type="ARBA" id="ARBA00023163"/>
    </source>
</evidence>
<accession>A0A9D2Q9U1</accession>
<evidence type="ECO:0000259" key="4">
    <source>
        <dbReference type="PROSITE" id="PS01124"/>
    </source>
</evidence>
<proteinExistence type="predicted"/>
<dbReference type="PANTHER" id="PTHR43280:SF2">
    <property type="entry name" value="HTH-TYPE TRANSCRIPTIONAL REGULATOR EXSA"/>
    <property type="match status" value="1"/>
</dbReference>
<evidence type="ECO:0000313" key="6">
    <source>
        <dbReference type="Proteomes" id="UP000823902"/>
    </source>
</evidence>
<dbReference type="PANTHER" id="PTHR43280">
    <property type="entry name" value="ARAC-FAMILY TRANSCRIPTIONAL REGULATOR"/>
    <property type="match status" value="1"/>
</dbReference>
<keyword evidence="1" id="KW-0805">Transcription regulation</keyword>
<comment type="caution">
    <text evidence="5">The sequence shown here is derived from an EMBL/GenBank/DDBJ whole genome shotgun (WGS) entry which is preliminary data.</text>
</comment>
<gene>
    <name evidence="5" type="ORF">H9697_03950</name>
</gene>
<feature type="domain" description="HTH araC/xylS-type" evidence="4">
    <location>
        <begin position="296"/>
        <end position="394"/>
    </location>
</feature>
<evidence type="ECO:0000256" key="2">
    <source>
        <dbReference type="ARBA" id="ARBA00023125"/>
    </source>
</evidence>
<dbReference type="SMART" id="SM00342">
    <property type="entry name" value="HTH_ARAC"/>
    <property type="match status" value="1"/>
</dbReference>
<reference evidence="5" key="2">
    <citation type="submission" date="2021-04" db="EMBL/GenBank/DDBJ databases">
        <authorList>
            <person name="Gilroy R."/>
        </authorList>
    </citation>
    <scope>NUCLEOTIDE SEQUENCE</scope>
    <source>
        <strain evidence="5">CHK196-7946</strain>
    </source>
</reference>
<dbReference type="InterPro" id="IPR009057">
    <property type="entry name" value="Homeodomain-like_sf"/>
</dbReference>
<sequence length="398" mass="44977">MITDLEAFCRLFYASFAIPVSYYHIPSGDSCSFPAVLGDQSLFKNPPSGFFHFHQNPDYFISESFGYFGSIQVSSKESVITVGPVFSTPVSDAALHSFMLEWAISSDRKEELSQILSTIPLLSINQFLQTLAHLHLCLNDEQIDIGSHFGLESANVVSSFSNIHSNEVIRAKESQHFHNTYFFERQLTKCIQDGNLSGLNRLLEDSAELSGGVLADNSLRQEKNIFITTTALVTRSAISGGMDMEQAYMLADLYIQECERSQDIAHISTLNYTMLADFTERVSQTKIPQGMSPEVFKCIQFISHHINEPIQVGDVAEHIGRSRSYLTNKFKKELGFDVSSFIMRCRLEEAKSLLTYSDKTLSEISTYLCFSSQSYFQNIFKKKYGVTPLNYRKQTQKV</sequence>
<keyword evidence="3" id="KW-0804">Transcription</keyword>
<keyword evidence="2" id="KW-0238">DNA-binding</keyword>
<dbReference type="InterPro" id="IPR018060">
    <property type="entry name" value="HTH_AraC"/>
</dbReference>
<organism evidence="5 6">
    <name type="scientific">Candidatus Mediterraneibacter faecavium</name>
    <dbReference type="NCBI Taxonomy" id="2838668"/>
    <lineage>
        <taxon>Bacteria</taxon>
        <taxon>Bacillati</taxon>
        <taxon>Bacillota</taxon>
        <taxon>Clostridia</taxon>
        <taxon>Lachnospirales</taxon>
        <taxon>Lachnospiraceae</taxon>
        <taxon>Mediterraneibacter</taxon>
    </lineage>
</organism>
<evidence type="ECO:0000256" key="1">
    <source>
        <dbReference type="ARBA" id="ARBA00023015"/>
    </source>
</evidence>
<dbReference type="EMBL" id="DWVY01000016">
    <property type="protein sequence ID" value="HJC74087.1"/>
    <property type="molecule type" value="Genomic_DNA"/>
</dbReference>
<name>A0A9D2Q9U1_9FIRM</name>
<dbReference type="Gene3D" id="1.10.10.60">
    <property type="entry name" value="Homeodomain-like"/>
    <property type="match status" value="2"/>
</dbReference>
<dbReference type="PROSITE" id="PS01124">
    <property type="entry name" value="HTH_ARAC_FAMILY_2"/>
    <property type="match status" value="1"/>
</dbReference>
<protein>
    <submittedName>
        <fullName evidence="5">Helix-turn-helix domain-containing protein</fullName>
    </submittedName>
</protein>
<reference evidence="5" key="1">
    <citation type="journal article" date="2021" name="PeerJ">
        <title>Extensive microbial diversity within the chicken gut microbiome revealed by metagenomics and culture.</title>
        <authorList>
            <person name="Gilroy R."/>
            <person name="Ravi A."/>
            <person name="Getino M."/>
            <person name="Pursley I."/>
            <person name="Horton D.L."/>
            <person name="Alikhan N.F."/>
            <person name="Baker D."/>
            <person name="Gharbi K."/>
            <person name="Hall N."/>
            <person name="Watson M."/>
            <person name="Adriaenssens E.M."/>
            <person name="Foster-Nyarko E."/>
            <person name="Jarju S."/>
            <person name="Secka A."/>
            <person name="Antonio M."/>
            <person name="Oren A."/>
            <person name="Chaudhuri R.R."/>
            <person name="La Ragione R."/>
            <person name="Hildebrand F."/>
            <person name="Pallen M.J."/>
        </authorList>
    </citation>
    <scope>NUCLEOTIDE SEQUENCE</scope>
    <source>
        <strain evidence="5">CHK196-7946</strain>
    </source>
</reference>
<dbReference type="GO" id="GO:0043565">
    <property type="term" value="F:sequence-specific DNA binding"/>
    <property type="evidence" value="ECO:0007669"/>
    <property type="project" value="InterPro"/>
</dbReference>
<dbReference type="Pfam" id="PF12833">
    <property type="entry name" value="HTH_18"/>
    <property type="match status" value="1"/>
</dbReference>
<dbReference type="SUPFAM" id="SSF46689">
    <property type="entry name" value="Homeodomain-like"/>
    <property type="match status" value="2"/>
</dbReference>
<evidence type="ECO:0000313" key="5">
    <source>
        <dbReference type="EMBL" id="HJC74087.1"/>
    </source>
</evidence>